<feature type="transmembrane region" description="Helical" evidence="11">
    <location>
        <begin position="384"/>
        <end position="402"/>
    </location>
</feature>
<dbReference type="Proteomes" id="UP000694888">
    <property type="component" value="Unplaced"/>
</dbReference>
<protein>
    <submittedName>
        <fullName evidence="14">Sodium/hydrogen exchanger 10 isoform X1</fullName>
    </submittedName>
</protein>
<evidence type="ECO:0000256" key="3">
    <source>
        <dbReference type="ARBA" id="ARBA00022475"/>
    </source>
</evidence>
<comment type="subcellular location">
    <subcellularLocation>
        <location evidence="1">Cell membrane</location>
        <topology evidence="1">Multi-pass membrane protein</topology>
    </subcellularLocation>
</comment>
<feature type="domain" description="Cyclic nucleotide-binding" evidence="12">
    <location>
        <begin position="860"/>
        <end position="931"/>
    </location>
</feature>
<name>A0ABM0JCA7_APLCA</name>
<feature type="transmembrane region" description="Helical" evidence="11">
    <location>
        <begin position="68"/>
        <end position="89"/>
    </location>
</feature>
<feature type="transmembrane region" description="Helical" evidence="11">
    <location>
        <begin position="170"/>
        <end position="188"/>
    </location>
</feature>
<feature type="transmembrane region" description="Helical" evidence="11">
    <location>
        <begin position="351"/>
        <end position="372"/>
    </location>
</feature>
<keyword evidence="8 11" id="KW-0472">Membrane</keyword>
<dbReference type="InterPro" id="IPR014710">
    <property type="entry name" value="RmlC-like_jellyroll"/>
</dbReference>
<feature type="transmembrane region" description="Helical" evidence="11">
    <location>
        <begin position="38"/>
        <end position="56"/>
    </location>
</feature>
<evidence type="ECO:0000259" key="12">
    <source>
        <dbReference type="PROSITE" id="PS50042"/>
    </source>
</evidence>
<dbReference type="PANTHER" id="PTHR10110">
    <property type="entry name" value="SODIUM/HYDROGEN EXCHANGER"/>
    <property type="match status" value="1"/>
</dbReference>
<keyword evidence="7" id="KW-0406">Ion transport</keyword>
<gene>
    <name evidence="14" type="primary">LOC101848861</name>
</gene>
<keyword evidence="9" id="KW-0739">Sodium transport</keyword>
<evidence type="ECO:0000256" key="6">
    <source>
        <dbReference type="ARBA" id="ARBA00023053"/>
    </source>
</evidence>
<feature type="transmembrane region" description="Helical" evidence="11">
    <location>
        <begin position="12"/>
        <end position="31"/>
    </location>
</feature>
<feature type="compositionally biased region" description="Basic residues" evidence="10">
    <location>
        <begin position="1140"/>
        <end position="1150"/>
    </location>
</feature>
<feature type="transmembrane region" description="Helical" evidence="11">
    <location>
        <begin position="131"/>
        <end position="149"/>
    </location>
</feature>
<evidence type="ECO:0000256" key="2">
    <source>
        <dbReference type="ARBA" id="ARBA00022448"/>
    </source>
</evidence>
<reference evidence="14" key="1">
    <citation type="submission" date="2025-08" db="UniProtKB">
        <authorList>
            <consortium name="RefSeq"/>
        </authorList>
    </citation>
    <scope>IDENTIFICATION</scope>
</reference>
<feature type="region of interest" description="Disordered" evidence="10">
    <location>
        <begin position="1128"/>
        <end position="1150"/>
    </location>
</feature>
<dbReference type="InterPro" id="IPR018490">
    <property type="entry name" value="cNMP-bd_dom_sf"/>
</dbReference>
<evidence type="ECO:0000256" key="10">
    <source>
        <dbReference type="SAM" id="MobiDB-lite"/>
    </source>
</evidence>
<dbReference type="SUPFAM" id="SSF51206">
    <property type="entry name" value="cAMP-binding domain-like"/>
    <property type="match status" value="1"/>
</dbReference>
<organism evidence="13 14">
    <name type="scientific">Aplysia californica</name>
    <name type="common">California sea hare</name>
    <dbReference type="NCBI Taxonomy" id="6500"/>
    <lineage>
        <taxon>Eukaryota</taxon>
        <taxon>Metazoa</taxon>
        <taxon>Spiralia</taxon>
        <taxon>Lophotrochozoa</taxon>
        <taxon>Mollusca</taxon>
        <taxon>Gastropoda</taxon>
        <taxon>Heterobranchia</taxon>
        <taxon>Euthyneura</taxon>
        <taxon>Tectipleura</taxon>
        <taxon>Aplysiida</taxon>
        <taxon>Aplysioidea</taxon>
        <taxon>Aplysiidae</taxon>
        <taxon>Aplysia</taxon>
    </lineage>
</organism>
<evidence type="ECO:0000256" key="5">
    <source>
        <dbReference type="ARBA" id="ARBA00022989"/>
    </source>
</evidence>
<feature type="transmembrane region" description="Helical" evidence="11">
    <location>
        <begin position="241"/>
        <end position="265"/>
    </location>
</feature>
<dbReference type="Gene3D" id="2.60.120.10">
    <property type="entry name" value="Jelly Rolls"/>
    <property type="match status" value="1"/>
</dbReference>
<dbReference type="GeneID" id="101848861"/>
<feature type="transmembrane region" description="Helical" evidence="11">
    <location>
        <begin position="613"/>
        <end position="634"/>
    </location>
</feature>
<evidence type="ECO:0000256" key="1">
    <source>
        <dbReference type="ARBA" id="ARBA00004651"/>
    </source>
</evidence>
<keyword evidence="4 11" id="KW-0812">Transmembrane</keyword>
<dbReference type="PROSITE" id="PS50042">
    <property type="entry name" value="CNMP_BINDING_3"/>
    <property type="match status" value="1"/>
</dbReference>
<accession>A0ABM0JCA7</accession>
<keyword evidence="6" id="KW-0915">Sodium</keyword>
<evidence type="ECO:0000313" key="14">
    <source>
        <dbReference type="RefSeq" id="XP_005090381.1"/>
    </source>
</evidence>
<keyword evidence="5 11" id="KW-1133">Transmembrane helix</keyword>
<keyword evidence="2" id="KW-0813">Transport</keyword>
<dbReference type="InterPro" id="IPR006153">
    <property type="entry name" value="Cation/H_exchanger_TM"/>
</dbReference>
<dbReference type="InterPro" id="IPR018422">
    <property type="entry name" value="Cation/H_exchanger_CPA1"/>
</dbReference>
<dbReference type="PANTHER" id="PTHR10110:SF86">
    <property type="entry name" value="SODIUM_HYDROGEN EXCHANGER 7"/>
    <property type="match status" value="1"/>
</dbReference>
<feature type="transmembrane region" description="Helical" evidence="11">
    <location>
        <begin position="858"/>
        <end position="881"/>
    </location>
</feature>
<keyword evidence="3" id="KW-1003">Cell membrane</keyword>
<feature type="transmembrane region" description="Helical" evidence="11">
    <location>
        <begin position="285"/>
        <end position="306"/>
    </location>
</feature>
<dbReference type="InterPro" id="IPR000595">
    <property type="entry name" value="cNMP-bd_dom"/>
</dbReference>
<evidence type="ECO:0000256" key="7">
    <source>
        <dbReference type="ARBA" id="ARBA00023065"/>
    </source>
</evidence>
<feature type="compositionally biased region" description="Basic and acidic residues" evidence="10">
    <location>
        <begin position="1128"/>
        <end position="1139"/>
    </location>
</feature>
<evidence type="ECO:0000313" key="13">
    <source>
        <dbReference type="Proteomes" id="UP000694888"/>
    </source>
</evidence>
<evidence type="ECO:0000256" key="8">
    <source>
        <dbReference type="ARBA" id="ARBA00023136"/>
    </source>
</evidence>
<proteinExistence type="predicted"/>
<keyword evidence="13" id="KW-1185">Reference proteome</keyword>
<evidence type="ECO:0000256" key="11">
    <source>
        <dbReference type="SAM" id="Phobius"/>
    </source>
</evidence>
<evidence type="ECO:0000256" key="9">
    <source>
        <dbReference type="ARBA" id="ARBA00023201"/>
    </source>
</evidence>
<feature type="transmembrane region" description="Helical" evidence="11">
    <location>
        <begin position="641"/>
        <end position="661"/>
    </location>
</feature>
<dbReference type="Pfam" id="PF00999">
    <property type="entry name" value="Na_H_Exchanger"/>
    <property type="match status" value="1"/>
</dbReference>
<feature type="transmembrane region" description="Helical" evidence="11">
    <location>
        <begin position="318"/>
        <end position="339"/>
    </location>
</feature>
<feature type="transmembrane region" description="Helical" evidence="11">
    <location>
        <begin position="194"/>
        <end position="220"/>
    </location>
</feature>
<feature type="transmembrane region" description="Helical" evidence="11">
    <location>
        <begin position="101"/>
        <end position="125"/>
    </location>
</feature>
<sequence>MSEDADNLRVIFFSFLNLFLFCLVRVAVLLSPLPVPNNFIMLLIGIIGGYLDRYVVELNYVSLLRVALKSSVTLIDIIFPVIMFEATYFTSLEPFVITGAWISLFLPIAFGFSVMVIAAAATLLFDYGWTWVHGVILGSIIVVPGLVLTRSFLKRLTASSKLRSLLEGEALAGNCLAFIVFKFVILYLKTDKFLVSGMVIEVCVAPLWGLLVAKIVSFWLSKTVKDPVNEICITIASVYTCYLLALKFRVSGVIAVVTLGVSLSGNRSNMGVDTEKILLRSLHVVSSYFSCNLIVVYGMAVVYYVVPVIEGKDLWNILLVFLINNIVRVLVVLALRPFSKYNGQLLSWNNTLVICLCNIRGTVTAVLGLCLLHEDFGIVHKEKMFFQVLAQVGLSLFFNSVATNAVIRYDVLADHDEAKSRVISGAQMYLKEIRTNTISVFKHHNRFIADADWSVVEKFTSISHPLLRNNSTKERSCQRGDVQHLNQMETAAVNRILMLMKCSYWKQYEDGLVSRDALKRLLHWSDHALARGSSLILPSRIASAMKVSRFNNFWKHELWVNMGYWNYLSVKSKRLQHWVSAPLILLHFADTVLSVKAVMEVLFVPSEYSQIVLWYYNVTLVSCYAVILVLRVLVRRKMNCWDVLLLLLVVIGMFDIFFMWIVTSGSVIIKLIHLVFILARFLRIFRMAEVSPFFLRILIEVLEMQMSKRLSEGYDIGRSYIRGQLEVLRKINVVGKDFPEDVLAKFKLACERHKLETIKMLGCLQLEHPTVSACVKTKQATRIVLKSQLNLIKTLQKSRTISHQDGAKIEKIIEKKMAEVMNCVLKVRLPSIDQIVAAVPWIKESSDVYHLFKDKGRLIYFSYGDLIVSQLCLPGGIFIILDGMAVSKRKVLHSKRESVEVIDYMVSGNVIGEFSFLTGKPKHETISCETDMCAIFMAEKDLSAHIGGKPSASNEKLSEVEERMWKVVAMKLALRYLLRKSAWLVLSQSEILMKLMDATLVDGKAESQSMHQYLLLTDLLLIHGKLLDHTVNNVVNGPAYISRGSKPFTVVDADVVRPIFLVLPPESELDEMNVELNRFLHSEDDTEILCDSHSDITFSSGGSSNNPLIGMPRYSKKAASAVELWKSDFGDPHEDDSRGKGRKGIRMSPY</sequence>
<dbReference type="RefSeq" id="XP_005090381.1">
    <property type="nucleotide sequence ID" value="XM_005090324.3"/>
</dbReference>
<feature type="transmembrane region" description="Helical" evidence="11">
    <location>
        <begin position="667"/>
        <end position="685"/>
    </location>
</feature>
<evidence type="ECO:0000256" key="4">
    <source>
        <dbReference type="ARBA" id="ARBA00022692"/>
    </source>
</evidence>